<accession>A0A0W0ZSH2</accession>
<keyword evidence="2" id="KW-1185">Reference proteome</keyword>
<evidence type="ECO:0000313" key="2">
    <source>
        <dbReference type="Proteomes" id="UP000054693"/>
    </source>
</evidence>
<sequence length="359" mass="42360">MQNRAKFSISTNEVPLPSKQLHQLFSKLQCNVWLERFVNYLNQSYETPIESVAVFHDWSMEQLHAALDYFSNSKFAGLVNAIFFYKMHPDQLFTDVIHSEKLISVQMRLEVLHYYIELMQQQLYEIALQNELTPGVDYFLHDEELPPGIMIETNEELKQMIQTAVKGLKLSSNLTHSKQVINYFYDLRRAYKFCFNPNRFIDAVMMLHQNLLSELLEQERNSIIFQEKMVAVYSQLTTTDCVDLYGHFSNNDTHSLLYTFFNIASGSTFEWLPLLNSEEKSAVIEVFNAICCVMEALRIELRKRYLLTEPYRYDVAKPKMEIDLRNRNAVFRVIQIYKRTHIIAGDVIEQLFQYMEQID</sequence>
<evidence type="ECO:0000313" key="1">
    <source>
        <dbReference type="EMBL" id="KTD72161.1"/>
    </source>
</evidence>
<dbReference type="EMBL" id="LNZA01000001">
    <property type="protein sequence ID" value="KTD72161.1"/>
    <property type="molecule type" value="Genomic_DNA"/>
</dbReference>
<dbReference type="Proteomes" id="UP000054693">
    <property type="component" value="Unassembled WGS sequence"/>
</dbReference>
<proteinExistence type="predicted"/>
<name>A0A0W0ZSH2_9GAMM</name>
<protein>
    <submittedName>
        <fullName evidence="1">Uncharacterized protein</fullName>
    </submittedName>
</protein>
<comment type="caution">
    <text evidence="1">The sequence shown here is derived from an EMBL/GenBank/DDBJ whole genome shotgun (WGS) entry which is preliminary data.</text>
</comment>
<gene>
    <name evidence="1" type="ORF">Ltuc_0008</name>
</gene>
<dbReference type="PATRIC" id="fig|40335.7.peg.8"/>
<reference evidence="1 2" key="1">
    <citation type="submission" date="2015-11" db="EMBL/GenBank/DDBJ databases">
        <title>Genomic analysis of 38 Legionella species identifies large and diverse effector repertoires.</title>
        <authorList>
            <person name="Burstein D."/>
            <person name="Amaro F."/>
            <person name="Zusman T."/>
            <person name="Lifshitz Z."/>
            <person name="Cohen O."/>
            <person name="Gilbert J.A."/>
            <person name="Pupko T."/>
            <person name="Shuman H.A."/>
            <person name="Segal G."/>
        </authorList>
    </citation>
    <scope>NUCLEOTIDE SEQUENCE [LARGE SCALE GENOMIC DNA]</scope>
    <source>
        <strain evidence="1 2">ATCC 49180</strain>
    </source>
</reference>
<organism evidence="1 2">
    <name type="scientific">Legionella tucsonensis</name>
    <dbReference type="NCBI Taxonomy" id="40335"/>
    <lineage>
        <taxon>Bacteria</taxon>
        <taxon>Pseudomonadati</taxon>
        <taxon>Pseudomonadota</taxon>
        <taxon>Gammaproteobacteria</taxon>
        <taxon>Legionellales</taxon>
        <taxon>Legionellaceae</taxon>
        <taxon>Legionella</taxon>
    </lineage>
</organism>
<dbReference type="AlphaFoldDB" id="A0A0W0ZSH2"/>